<dbReference type="PANTHER" id="PTHR30572:SF4">
    <property type="entry name" value="ABC TRANSPORTER PERMEASE YTRF"/>
    <property type="match status" value="1"/>
</dbReference>
<dbReference type="Pfam" id="PF12704">
    <property type="entry name" value="MacB_PCD"/>
    <property type="match status" value="1"/>
</dbReference>
<evidence type="ECO:0000256" key="2">
    <source>
        <dbReference type="ARBA" id="ARBA00022475"/>
    </source>
</evidence>
<feature type="domain" description="MacB-like periplasmic core" evidence="9">
    <location>
        <begin position="21"/>
        <end position="242"/>
    </location>
</feature>
<dbReference type="InterPro" id="IPR025857">
    <property type="entry name" value="MacB_PCD"/>
</dbReference>
<dbReference type="EMBL" id="PEXQ01000027">
    <property type="protein sequence ID" value="PIU15892.1"/>
    <property type="molecule type" value="Genomic_DNA"/>
</dbReference>
<evidence type="ECO:0000256" key="1">
    <source>
        <dbReference type="ARBA" id="ARBA00004651"/>
    </source>
</evidence>
<dbReference type="InterPro" id="IPR050250">
    <property type="entry name" value="Macrolide_Exporter_MacB"/>
</dbReference>
<comment type="caution">
    <text evidence="10">The sequence shown here is derived from an EMBL/GenBank/DDBJ whole genome shotgun (WGS) entry which is preliminary data.</text>
</comment>
<evidence type="ECO:0000313" key="10">
    <source>
        <dbReference type="EMBL" id="PIU15892.1"/>
    </source>
</evidence>
<dbReference type="PANTHER" id="PTHR30572">
    <property type="entry name" value="MEMBRANE COMPONENT OF TRANSPORTER-RELATED"/>
    <property type="match status" value="1"/>
</dbReference>
<dbReference type="GO" id="GO:0022857">
    <property type="term" value="F:transmembrane transporter activity"/>
    <property type="evidence" value="ECO:0007669"/>
    <property type="project" value="TreeGrafter"/>
</dbReference>
<reference evidence="11" key="1">
    <citation type="submission" date="2017-09" db="EMBL/GenBank/DDBJ databases">
        <title>Depth-based differentiation of microbial function through sediment-hosted aquifers and enrichment of novel symbionts in the deep terrestrial subsurface.</title>
        <authorList>
            <person name="Probst A.J."/>
            <person name="Ladd B."/>
            <person name="Jarett J.K."/>
            <person name="Geller-Mcgrath D.E."/>
            <person name="Sieber C.M.K."/>
            <person name="Emerson J.B."/>
            <person name="Anantharaman K."/>
            <person name="Thomas B.C."/>
            <person name="Malmstrom R."/>
            <person name="Stieglmeier M."/>
            <person name="Klingl A."/>
            <person name="Woyke T."/>
            <person name="Ryan C.M."/>
            <person name="Banfield J.F."/>
        </authorList>
    </citation>
    <scope>NUCLEOTIDE SEQUENCE [LARGE SCALE GENOMIC DNA]</scope>
</reference>
<protein>
    <submittedName>
        <fullName evidence="10">Multidrug ABC transporter substrate-binding protein</fullName>
    </submittedName>
</protein>
<organism evidence="10 11">
    <name type="scientific">bacterium (Candidatus Gribaldobacteria) CG08_land_8_20_14_0_20_39_15</name>
    <dbReference type="NCBI Taxonomy" id="2014273"/>
    <lineage>
        <taxon>Bacteria</taxon>
        <taxon>Candidatus Gribaldobacteria</taxon>
    </lineage>
</organism>
<gene>
    <name evidence="10" type="ORF">COT20_01135</name>
</gene>
<feature type="domain" description="ABC3 transporter permease C-terminal" evidence="8">
    <location>
        <begin position="286"/>
        <end position="405"/>
    </location>
</feature>
<dbReference type="AlphaFoldDB" id="A0A2M6XUV8"/>
<feature type="transmembrane region" description="Helical" evidence="7">
    <location>
        <begin position="21"/>
        <end position="42"/>
    </location>
</feature>
<keyword evidence="5 7" id="KW-0472">Membrane</keyword>
<name>A0A2M6XUV8_9BACT</name>
<feature type="transmembrane region" description="Helical" evidence="7">
    <location>
        <begin position="282"/>
        <end position="307"/>
    </location>
</feature>
<evidence type="ECO:0000256" key="4">
    <source>
        <dbReference type="ARBA" id="ARBA00022989"/>
    </source>
</evidence>
<keyword evidence="3 7" id="KW-0812">Transmembrane</keyword>
<comment type="similarity">
    <text evidence="6">Belongs to the ABC-4 integral membrane protein family.</text>
</comment>
<evidence type="ECO:0000256" key="3">
    <source>
        <dbReference type="ARBA" id="ARBA00022692"/>
    </source>
</evidence>
<proteinExistence type="inferred from homology"/>
<keyword evidence="2" id="KW-1003">Cell membrane</keyword>
<evidence type="ECO:0000256" key="7">
    <source>
        <dbReference type="SAM" id="Phobius"/>
    </source>
</evidence>
<evidence type="ECO:0000256" key="5">
    <source>
        <dbReference type="ARBA" id="ARBA00023136"/>
    </source>
</evidence>
<dbReference type="GO" id="GO:0005886">
    <property type="term" value="C:plasma membrane"/>
    <property type="evidence" value="ECO:0007669"/>
    <property type="project" value="UniProtKB-SubCell"/>
</dbReference>
<evidence type="ECO:0000256" key="6">
    <source>
        <dbReference type="ARBA" id="ARBA00038076"/>
    </source>
</evidence>
<evidence type="ECO:0000259" key="9">
    <source>
        <dbReference type="Pfam" id="PF12704"/>
    </source>
</evidence>
<accession>A0A2M6XUV8</accession>
<feature type="transmembrane region" description="Helical" evidence="7">
    <location>
        <begin position="373"/>
        <end position="395"/>
    </location>
</feature>
<keyword evidence="4 7" id="KW-1133">Transmembrane helix</keyword>
<evidence type="ECO:0000259" key="8">
    <source>
        <dbReference type="Pfam" id="PF02687"/>
    </source>
</evidence>
<dbReference type="Pfam" id="PF02687">
    <property type="entry name" value="FtsX"/>
    <property type="match status" value="1"/>
</dbReference>
<comment type="subcellular location">
    <subcellularLocation>
        <location evidence="1">Cell membrane</location>
        <topology evidence="1">Multi-pass membrane protein</topology>
    </subcellularLocation>
</comment>
<feature type="transmembrane region" description="Helical" evidence="7">
    <location>
        <begin position="328"/>
        <end position="361"/>
    </location>
</feature>
<sequence length="412" mass="44270">MTLKNSIKTAIKGLRTNKSRSALTILGIVIGITAIILIMSLGKGAQDLILNQIKGLGSATIIIEPGRESQGPSDFSSMFADSLKDREVEALKNQNNVPGIETLTPMVVASGAVSYGDEVRNFMVLGASSIITDIVNVHPEIGVFFDEEQVQQRVAVTAIGSEVKEKLFGNSDAVGQNIKIKNKIFRIIGVFPTKGQVGMLDVDNTLIVPYTTAQKYLSGMNYYHQIIAKAKSEDILLETVQDIKLTLRDLHNITDPSKDDFHVMTQEDIAQRVGTVTSVLTVFLAAIAAISLIVGGIGIMNIMLVSVTERTREIGLRKALGATTKNILTQFLLESTILTCLGGAIGVLLGIFFSFVSALILSRVIGSSWQFALAPKAILLGLGVSAFVGLVFGLYPASQASKKSPIEALRYE</sequence>
<evidence type="ECO:0000313" key="11">
    <source>
        <dbReference type="Proteomes" id="UP000229784"/>
    </source>
</evidence>
<dbReference type="Proteomes" id="UP000229784">
    <property type="component" value="Unassembled WGS sequence"/>
</dbReference>
<dbReference type="InterPro" id="IPR003838">
    <property type="entry name" value="ABC3_permease_C"/>
</dbReference>